<reference evidence="2 3" key="1">
    <citation type="journal article" date="2015" name="Genome Biol. Evol.">
        <title>The genome of winter moth (Operophtera brumata) provides a genomic perspective on sexual dimorphism and phenology.</title>
        <authorList>
            <person name="Derks M.F."/>
            <person name="Smit S."/>
            <person name="Salis L."/>
            <person name="Schijlen E."/>
            <person name="Bossers A."/>
            <person name="Mateman C."/>
            <person name="Pijl A.S."/>
            <person name="de Ridder D."/>
            <person name="Groenen M.A."/>
            <person name="Visser M.E."/>
            <person name="Megens H.J."/>
        </authorList>
    </citation>
    <scope>NUCLEOTIDE SEQUENCE [LARGE SCALE GENOMIC DNA]</scope>
    <source>
        <strain evidence="2">WM2013NL</strain>
        <tissue evidence="2">Head and thorax</tissue>
    </source>
</reference>
<dbReference type="InterPro" id="IPR009003">
    <property type="entry name" value="Peptidase_S1_PA"/>
</dbReference>
<evidence type="ECO:0000313" key="3">
    <source>
        <dbReference type="Proteomes" id="UP000037510"/>
    </source>
</evidence>
<evidence type="ECO:0000313" key="2">
    <source>
        <dbReference type="EMBL" id="KOB67856.1"/>
    </source>
</evidence>
<dbReference type="InterPro" id="IPR051333">
    <property type="entry name" value="CLIP_Serine_Protease"/>
</dbReference>
<dbReference type="STRING" id="104452.A0A0L7KXT1"/>
<dbReference type="InterPro" id="IPR043504">
    <property type="entry name" value="Peptidase_S1_PA_chymotrypsin"/>
</dbReference>
<gene>
    <name evidence="2" type="ORF">OBRU01_19145</name>
</gene>
<organism evidence="2 3">
    <name type="scientific">Operophtera brumata</name>
    <name type="common">Winter moth</name>
    <name type="synonym">Phalaena brumata</name>
    <dbReference type="NCBI Taxonomy" id="104452"/>
    <lineage>
        <taxon>Eukaryota</taxon>
        <taxon>Metazoa</taxon>
        <taxon>Ecdysozoa</taxon>
        <taxon>Arthropoda</taxon>
        <taxon>Hexapoda</taxon>
        <taxon>Insecta</taxon>
        <taxon>Pterygota</taxon>
        <taxon>Neoptera</taxon>
        <taxon>Endopterygota</taxon>
        <taxon>Lepidoptera</taxon>
        <taxon>Glossata</taxon>
        <taxon>Ditrysia</taxon>
        <taxon>Geometroidea</taxon>
        <taxon>Geometridae</taxon>
        <taxon>Larentiinae</taxon>
        <taxon>Operophtera</taxon>
    </lineage>
</organism>
<dbReference type="PANTHER" id="PTHR24260">
    <property type="match status" value="1"/>
</dbReference>
<dbReference type="GO" id="GO:0004252">
    <property type="term" value="F:serine-type endopeptidase activity"/>
    <property type="evidence" value="ECO:0007669"/>
    <property type="project" value="InterPro"/>
</dbReference>
<dbReference type="AlphaFoldDB" id="A0A0L7KXT1"/>
<dbReference type="PANTHER" id="PTHR24260:SF136">
    <property type="entry name" value="GH08193P-RELATED"/>
    <property type="match status" value="1"/>
</dbReference>
<dbReference type="SUPFAM" id="SSF50494">
    <property type="entry name" value="Trypsin-like serine proteases"/>
    <property type="match status" value="1"/>
</dbReference>
<dbReference type="Pfam" id="PF00089">
    <property type="entry name" value="Trypsin"/>
    <property type="match status" value="1"/>
</dbReference>
<dbReference type="EMBL" id="JTDY01004707">
    <property type="protein sequence ID" value="KOB67856.1"/>
    <property type="molecule type" value="Genomic_DNA"/>
</dbReference>
<proteinExistence type="predicted"/>
<dbReference type="GO" id="GO:0006508">
    <property type="term" value="P:proteolysis"/>
    <property type="evidence" value="ECO:0007669"/>
    <property type="project" value="InterPro"/>
</dbReference>
<comment type="caution">
    <text evidence="2">The sequence shown here is derived from an EMBL/GenBank/DDBJ whole genome shotgun (WGS) entry which is preliminary data.</text>
</comment>
<sequence>RAELPWHALIYKKTFTPYVPICGGSLISTTVVLSVAHCFWTENEKQLPASQFAVAVGKLHRPWNDPTDEAQKSDMAIWAPHPSDEKASQTLQVIEIPYMDVRTCINTSPIDFRAYITSDQFCAGTQQCKLYVSQYI</sequence>
<name>A0A0L7KXT1_OPEBR</name>
<feature type="non-terminal residue" evidence="2">
    <location>
        <position position="136"/>
    </location>
</feature>
<keyword evidence="3" id="KW-1185">Reference proteome</keyword>
<protein>
    <submittedName>
        <fullName evidence="2">Hemolymph protein 14</fullName>
    </submittedName>
</protein>
<accession>A0A0L7KXT1</accession>
<feature type="domain" description="Peptidase S1" evidence="1">
    <location>
        <begin position="3"/>
        <end position="77"/>
    </location>
</feature>
<dbReference type="Gene3D" id="2.40.10.10">
    <property type="entry name" value="Trypsin-like serine proteases"/>
    <property type="match status" value="1"/>
</dbReference>
<evidence type="ECO:0000259" key="1">
    <source>
        <dbReference type="Pfam" id="PF00089"/>
    </source>
</evidence>
<dbReference type="Proteomes" id="UP000037510">
    <property type="component" value="Unassembled WGS sequence"/>
</dbReference>
<feature type="non-terminal residue" evidence="2">
    <location>
        <position position="1"/>
    </location>
</feature>
<dbReference type="InterPro" id="IPR001254">
    <property type="entry name" value="Trypsin_dom"/>
</dbReference>